<evidence type="ECO:0000313" key="3">
    <source>
        <dbReference type="Proteomes" id="UP001597010"/>
    </source>
</evidence>
<dbReference type="Gene3D" id="2.60.120.10">
    <property type="entry name" value="Jelly Rolls"/>
    <property type="match status" value="1"/>
</dbReference>
<dbReference type="InterPro" id="IPR011051">
    <property type="entry name" value="RmlC_Cupin_sf"/>
</dbReference>
<dbReference type="InterPro" id="IPR013096">
    <property type="entry name" value="Cupin_2"/>
</dbReference>
<feature type="domain" description="Cupin type-2" evidence="1">
    <location>
        <begin position="36"/>
        <end position="93"/>
    </location>
</feature>
<dbReference type="InterPro" id="IPR014710">
    <property type="entry name" value="RmlC-like_jellyroll"/>
</dbReference>
<dbReference type="SUPFAM" id="SSF51182">
    <property type="entry name" value="RmlC-like cupins"/>
    <property type="match status" value="1"/>
</dbReference>
<dbReference type="PANTHER" id="PTHR36440">
    <property type="entry name" value="PUTATIVE (AFU_ORTHOLOGUE AFUA_8G07350)-RELATED"/>
    <property type="match status" value="1"/>
</dbReference>
<name>A0ABW3ANX0_9SPHI</name>
<dbReference type="InterPro" id="IPR053146">
    <property type="entry name" value="QDO-like"/>
</dbReference>
<keyword evidence="3" id="KW-1185">Reference proteome</keyword>
<dbReference type="Proteomes" id="UP001597010">
    <property type="component" value="Unassembled WGS sequence"/>
</dbReference>
<evidence type="ECO:0000259" key="1">
    <source>
        <dbReference type="Pfam" id="PF07883"/>
    </source>
</evidence>
<organism evidence="2 3">
    <name type="scientific">Mucilaginibacter litoreus</name>
    <dbReference type="NCBI Taxonomy" id="1048221"/>
    <lineage>
        <taxon>Bacteria</taxon>
        <taxon>Pseudomonadati</taxon>
        <taxon>Bacteroidota</taxon>
        <taxon>Sphingobacteriia</taxon>
        <taxon>Sphingobacteriales</taxon>
        <taxon>Sphingobacteriaceae</taxon>
        <taxon>Mucilaginibacter</taxon>
    </lineage>
</organism>
<reference evidence="3" key="1">
    <citation type="journal article" date="2019" name="Int. J. Syst. Evol. Microbiol.">
        <title>The Global Catalogue of Microorganisms (GCM) 10K type strain sequencing project: providing services to taxonomists for standard genome sequencing and annotation.</title>
        <authorList>
            <consortium name="The Broad Institute Genomics Platform"/>
            <consortium name="The Broad Institute Genome Sequencing Center for Infectious Disease"/>
            <person name="Wu L."/>
            <person name="Ma J."/>
        </authorList>
    </citation>
    <scope>NUCLEOTIDE SEQUENCE [LARGE SCALE GENOMIC DNA]</scope>
    <source>
        <strain evidence="3">CCUG 61484</strain>
    </source>
</reference>
<proteinExistence type="predicted"/>
<comment type="caution">
    <text evidence="2">The sequence shown here is derived from an EMBL/GenBank/DDBJ whole genome shotgun (WGS) entry which is preliminary data.</text>
</comment>
<dbReference type="PANTHER" id="PTHR36440:SF1">
    <property type="entry name" value="PUTATIVE (AFU_ORTHOLOGUE AFUA_8G07350)-RELATED"/>
    <property type="match status" value="1"/>
</dbReference>
<sequence length="184" mass="20756">MLKTNQITNQVTGQVFRFLQTSADTNGKVLEMETVYAPFSDEPPLHYHPQQNEYFKVLAGELTVRLNNEIKSYKPGAVIHIKPGIRHSMWNAGIIETVVNWKVEPALDTEHFLKVMTALANGGHTNNKGIPPLPQMIYILKKHNKSFRLAKPKTGVIGTLYVLLKPVFALCSYKKKFKKVLNAA</sequence>
<dbReference type="EMBL" id="JBHTHZ010000002">
    <property type="protein sequence ID" value="MFD0792715.1"/>
    <property type="molecule type" value="Genomic_DNA"/>
</dbReference>
<dbReference type="Pfam" id="PF07883">
    <property type="entry name" value="Cupin_2"/>
    <property type="match status" value="1"/>
</dbReference>
<dbReference type="RefSeq" id="WP_377111430.1">
    <property type="nucleotide sequence ID" value="NZ_JBHTHZ010000002.1"/>
</dbReference>
<evidence type="ECO:0000313" key="2">
    <source>
        <dbReference type="EMBL" id="MFD0792715.1"/>
    </source>
</evidence>
<protein>
    <submittedName>
        <fullName evidence="2">Cupin domain-containing protein</fullName>
    </submittedName>
</protein>
<accession>A0ABW3ANX0</accession>
<gene>
    <name evidence="2" type="ORF">ACFQZX_03745</name>
</gene>